<reference evidence="2 3" key="1">
    <citation type="journal article" date="2015" name="PLoS Negl. Trop. Dis.">
        <title>Distribution of Plasmids in Distinct Leptospira Pathogenic Species.</title>
        <authorList>
            <person name="Wang Y."/>
            <person name="Zhuang X."/>
            <person name="Zhong Y."/>
            <person name="Zhang C."/>
            <person name="Zhang Y."/>
            <person name="Zeng L."/>
            <person name="Zhu Y."/>
            <person name="He P."/>
            <person name="Dong K."/>
            <person name="Pal U."/>
            <person name="Guo X."/>
            <person name="Qin J."/>
        </authorList>
    </citation>
    <scope>NUCLEOTIDE SEQUENCE [LARGE SCALE GENOMIC DNA]</scope>
    <source>
        <strain evidence="2 3">56604</strain>
    </source>
</reference>
<sequence>MICGDSRALLRIYEMIVLIFFKVLGQALILLFIDSCPT</sequence>
<organism evidence="2">
    <name type="scientific">Leptospira borgpetersenii serovar Ballum</name>
    <dbReference type="NCBI Taxonomy" id="280505"/>
    <lineage>
        <taxon>Bacteria</taxon>
        <taxon>Pseudomonadati</taxon>
        <taxon>Spirochaetota</taxon>
        <taxon>Spirochaetia</taxon>
        <taxon>Leptospirales</taxon>
        <taxon>Leptospiraceae</taxon>
        <taxon>Leptospira</taxon>
    </lineage>
</organism>
<evidence type="ECO:0000313" key="2">
    <source>
        <dbReference type="EMBL" id="ALO24980.1"/>
    </source>
</evidence>
<gene>
    <name evidence="2" type="ORF">LBBP_00640</name>
</gene>
<accession>A0A0S2IMT6</accession>
<evidence type="ECO:0000313" key="3">
    <source>
        <dbReference type="Proteomes" id="UP000058857"/>
    </source>
</evidence>
<protein>
    <submittedName>
        <fullName evidence="2">Uncharacterized protein</fullName>
    </submittedName>
</protein>
<evidence type="ECO:0000256" key="1">
    <source>
        <dbReference type="SAM" id="Phobius"/>
    </source>
</evidence>
<dbReference type="AlphaFoldDB" id="A0A0S2IMT6"/>
<name>A0A0S2IMT6_LEPBO</name>
<proteinExistence type="predicted"/>
<keyword evidence="1" id="KW-1133">Transmembrane helix</keyword>
<keyword evidence="1" id="KW-0472">Membrane</keyword>
<dbReference type="EMBL" id="CP012029">
    <property type="protein sequence ID" value="ALO24980.1"/>
    <property type="molecule type" value="Genomic_DNA"/>
</dbReference>
<dbReference type="Proteomes" id="UP000058857">
    <property type="component" value="Chromosome 1"/>
</dbReference>
<feature type="transmembrane region" description="Helical" evidence="1">
    <location>
        <begin position="12"/>
        <end position="33"/>
    </location>
</feature>
<keyword evidence="1" id="KW-0812">Transmembrane</keyword>